<evidence type="ECO:0000313" key="1">
    <source>
        <dbReference type="EMBL" id="MBK1621451.1"/>
    </source>
</evidence>
<evidence type="ECO:0000313" key="2">
    <source>
        <dbReference type="Proteomes" id="UP001138768"/>
    </source>
</evidence>
<keyword evidence="2" id="KW-1185">Reference proteome</keyword>
<accession>A0A9X1B721</accession>
<sequence length="75" mass="8309">MAVISRAGQFEAPEVRVLDVLEQARRAPIREVVRPGNHGIAPIHIEDRNDVLRQVDQISLCGSVVIEDQDIEVAV</sequence>
<dbReference type="AlphaFoldDB" id="A0A9X1B721"/>
<reference evidence="1 2" key="1">
    <citation type="journal article" date="2020" name="Microorganisms">
        <title>Osmotic Adaptation and Compatible Solute Biosynthesis of Phototrophic Bacteria as Revealed from Genome Analyses.</title>
        <authorList>
            <person name="Imhoff J.F."/>
            <person name="Rahn T."/>
            <person name="Kunzel S."/>
            <person name="Keller A."/>
            <person name="Neulinger S.C."/>
        </authorList>
    </citation>
    <scope>NUCLEOTIDE SEQUENCE [LARGE SCALE GENOMIC DNA]</scope>
    <source>
        <strain evidence="1 2">DSM 25653</strain>
    </source>
</reference>
<dbReference type="Proteomes" id="UP001138768">
    <property type="component" value="Unassembled WGS sequence"/>
</dbReference>
<name>A0A9X1B721_9GAMM</name>
<dbReference type="RefSeq" id="WP_200250671.1">
    <property type="nucleotide sequence ID" value="NZ_NRRY01000075.1"/>
</dbReference>
<proteinExistence type="predicted"/>
<organism evidence="1 2">
    <name type="scientific">Lamprobacter modestohalophilus</name>
    <dbReference type="NCBI Taxonomy" id="1064514"/>
    <lineage>
        <taxon>Bacteria</taxon>
        <taxon>Pseudomonadati</taxon>
        <taxon>Pseudomonadota</taxon>
        <taxon>Gammaproteobacteria</taxon>
        <taxon>Chromatiales</taxon>
        <taxon>Chromatiaceae</taxon>
        <taxon>Lamprobacter</taxon>
    </lineage>
</organism>
<protein>
    <submittedName>
        <fullName evidence="1">Uncharacterized protein</fullName>
    </submittedName>
</protein>
<gene>
    <name evidence="1" type="ORF">CKO42_24170</name>
</gene>
<comment type="caution">
    <text evidence="1">The sequence shown here is derived from an EMBL/GenBank/DDBJ whole genome shotgun (WGS) entry which is preliminary data.</text>
</comment>
<dbReference type="EMBL" id="NRRY01000075">
    <property type="protein sequence ID" value="MBK1621451.1"/>
    <property type="molecule type" value="Genomic_DNA"/>
</dbReference>